<proteinExistence type="predicted"/>
<dbReference type="GeneID" id="45767712"/>
<dbReference type="EMBL" id="LJFO01000003">
    <property type="protein sequence ID" value="KPG14675.1"/>
    <property type="molecule type" value="Genomic_DNA"/>
</dbReference>
<comment type="caution">
    <text evidence="1">The sequence shown here is derived from an EMBL/GenBank/DDBJ whole genome shotgun (WGS) entry which is preliminary data.</text>
</comment>
<evidence type="ECO:0000313" key="2">
    <source>
        <dbReference type="Proteomes" id="UP000037843"/>
    </source>
</evidence>
<dbReference type="RefSeq" id="WP_054492961.1">
    <property type="nucleotide sequence ID" value="NZ_CP011530.1"/>
</dbReference>
<sequence>MASAPPNRRKAAFTYQAVAGPNRRWTVAEIGIALDDSLTHKQAAHLTGRTLGAVRYMRRKLNQQFRTSPSE</sequence>
<dbReference type="AlphaFoldDB" id="A0A7V8LRN4"/>
<organism evidence="1 2">
    <name type="scientific">Mycobacteroides immunogenum</name>
    <dbReference type="NCBI Taxonomy" id="83262"/>
    <lineage>
        <taxon>Bacteria</taxon>
        <taxon>Bacillati</taxon>
        <taxon>Actinomycetota</taxon>
        <taxon>Actinomycetes</taxon>
        <taxon>Mycobacteriales</taxon>
        <taxon>Mycobacteriaceae</taxon>
        <taxon>Mycobacteroides</taxon>
    </lineage>
</organism>
<name>A0A7V8LRN4_9MYCO</name>
<dbReference type="Proteomes" id="UP000037843">
    <property type="component" value="Unassembled WGS sequence"/>
</dbReference>
<gene>
    <name evidence="1" type="ORF">AN908_09275</name>
</gene>
<protein>
    <submittedName>
        <fullName evidence="1">Uncharacterized protein</fullName>
    </submittedName>
</protein>
<reference evidence="1 2" key="1">
    <citation type="submission" date="2015-09" db="EMBL/GenBank/DDBJ databases">
        <title>Genome Sequences of Mycobacterium immunogenum Isolates, Recuperated from a Chloraminated Drinking Water Distribution System Simulator Subjected to Episodes of Nitrification.</title>
        <authorList>
            <person name="Gomez-Alvarez V."/>
            <person name="Revetta R.P."/>
        </authorList>
    </citation>
    <scope>NUCLEOTIDE SEQUENCE [LARGE SCALE GENOMIC DNA]</scope>
    <source>
        <strain evidence="1 2">H008</strain>
    </source>
</reference>
<accession>A0A7V8LRN4</accession>
<evidence type="ECO:0000313" key="1">
    <source>
        <dbReference type="EMBL" id="KPG14675.1"/>
    </source>
</evidence>